<evidence type="ECO:0000313" key="2">
    <source>
        <dbReference type="EMBL" id="OCO88054.1"/>
    </source>
</evidence>
<gene>
    <name evidence="2" type="ORF">AN695_0227390</name>
</gene>
<accession>A0A2F0PVF0</accession>
<feature type="transmembrane region" description="Helical" evidence="1">
    <location>
        <begin position="37"/>
        <end position="57"/>
    </location>
</feature>
<keyword evidence="1" id="KW-0812">Transmembrane</keyword>
<evidence type="ECO:0000313" key="3">
    <source>
        <dbReference type="Proteomes" id="UP000050489"/>
    </source>
</evidence>
<reference evidence="3" key="1">
    <citation type="submission" date="2016-04" db="EMBL/GenBank/DDBJ databases">
        <authorList>
            <person name="Osei Sekyere J."/>
            <person name="Sivertsen A."/>
            <person name="Pedersen A.T."/>
            <person name="Sundsfjord A."/>
        </authorList>
    </citation>
    <scope>NUCLEOTIDE SEQUENCE [LARGE SCALE GENOMIC DNA]</scope>
    <source>
        <strain evidence="3">945174350</strain>
    </source>
</reference>
<evidence type="ECO:0000256" key="1">
    <source>
        <dbReference type="SAM" id="Phobius"/>
    </source>
</evidence>
<protein>
    <submittedName>
        <fullName evidence="2">Uncharacterized protein</fullName>
    </submittedName>
</protein>
<keyword evidence="1" id="KW-1133">Transmembrane helix</keyword>
<dbReference type="AlphaFoldDB" id="A0A2F0PVF0"/>
<dbReference type="EMBL" id="LJEX02000052">
    <property type="protein sequence ID" value="OCO88054.1"/>
    <property type="molecule type" value="Genomic_DNA"/>
</dbReference>
<comment type="caution">
    <text evidence="2">The sequence shown here is derived from an EMBL/GenBank/DDBJ whole genome shotgun (WGS) entry which is preliminary data.</text>
</comment>
<sequence length="67" mass="7480">MDLYSIVSLSVVMKANGLHIFPYEQIKTMNKLLKESLRFSAVGAVGFIVDTAVLYVFKSSLGLYYAK</sequence>
<dbReference type="Proteomes" id="UP000050489">
    <property type="component" value="Unassembled WGS sequence"/>
</dbReference>
<organism evidence="2 3">
    <name type="scientific">Serratia marcescens</name>
    <dbReference type="NCBI Taxonomy" id="615"/>
    <lineage>
        <taxon>Bacteria</taxon>
        <taxon>Pseudomonadati</taxon>
        <taxon>Pseudomonadota</taxon>
        <taxon>Gammaproteobacteria</taxon>
        <taxon>Enterobacterales</taxon>
        <taxon>Yersiniaceae</taxon>
        <taxon>Serratia</taxon>
    </lineage>
</organism>
<keyword evidence="1" id="KW-0472">Membrane</keyword>
<proteinExistence type="predicted"/>
<name>A0A2F0PVF0_SERMA</name>